<dbReference type="Pfam" id="PF00149">
    <property type="entry name" value="Metallophos"/>
    <property type="match status" value="1"/>
</dbReference>
<keyword evidence="1" id="KW-0479">Metal-binding</keyword>
<gene>
    <name evidence="6" type="ORF">DM484_10720</name>
</gene>
<name>A0A2W4TAI8_9GAMM</name>
<accession>A0A2W4TAI8</accession>
<dbReference type="InterPro" id="IPR004843">
    <property type="entry name" value="Calcineurin-like_PHP"/>
</dbReference>
<protein>
    <submittedName>
        <fullName evidence="6">3',5'-cyclic-AMP phosphodiesterase</fullName>
    </submittedName>
</protein>
<dbReference type="Gene3D" id="3.60.21.10">
    <property type="match status" value="1"/>
</dbReference>
<dbReference type="GO" id="GO:0046872">
    <property type="term" value="F:metal ion binding"/>
    <property type="evidence" value="ECO:0007669"/>
    <property type="project" value="UniProtKB-KW"/>
</dbReference>
<dbReference type="InterPro" id="IPR026575">
    <property type="entry name" value="GpdQ/CpdA-like"/>
</dbReference>
<feature type="domain" description="Calcineurin-like phosphoesterase" evidence="5">
    <location>
        <begin position="13"/>
        <end position="201"/>
    </location>
</feature>
<evidence type="ECO:0000256" key="1">
    <source>
        <dbReference type="ARBA" id="ARBA00022723"/>
    </source>
</evidence>
<evidence type="ECO:0000313" key="7">
    <source>
        <dbReference type="Proteomes" id="UP000249396"/>
    </source>
</evidence>
<dbReference type="AlphaFoldDB" id="A0A2W4TAI8"/>
<dbReference type="SUPFAM" id="SSF56300">
    <property type="entry name" value="Metallo-dependent phosphatases"/>
    <property type="match status" value="1"/>
</dbReference>
<dbReference type="PANTHER" id="PTHR42988">
    <property type="entry name" value="PHOSPHOHYDROLASE"/>
    <property type="match status" value="1"/>
</dbReference>
<dbReference type="Proteomes" id="UP000249396">
    <property type="component" value="Unassembled WGS sequence"/>
</dbReference>
<dbReference type="InterPro" id="IPR029052">
    <property type="entry name" value="Metallo-depent_PP-like"/>
</dbReference>
<keyword evidence="2" id="KW-0378">Hydrolase</keyword>
<dbReference type="InterPro" id="IPR050884">
    <property type="entry name" value="CNP_phosphodiesterase-III"/>
</dbReference>
<evidence type="ECO:0000256" key="2">
    <source>
        <dbReference type="ARBA" id="ARBA00022801"/>
    </source>
</evidence>
<dbReference type="NCBIfam" id="NF008359">
    <property type="entry name" value="PRK11148.1"/>
    <property type="match status" value="1"/>
</dbReference>
<organism evidence="6 7">
    <name type="scientific">Candidatus Methylumidiphilus alinenensis</name>
    <dbReference type="NCBI Taxonomy" id="2202197"/>
    <lineage>
        <taxon>Bacteria</taxon>
        <taxon>Pseudomonadati</taxon>
        <taxon>Pseudomonadota</taxon>
        <taxon>Gammaproteobacteria</taxon>
        <taxon>Methylococcales</taxon>
        <taxon>Candidatus Methylumidiphilus</taxon>
    </lineage>
</organism>
<dbReference type="CDD" id="cd07402">
    <property type="entry name" value="MPP_GpdQ"/>
    <property type="match status" value="1"/>
</dbReference>
<reference evidence="6 7" key="1">
    <citation type="journal article" date="2018" name="Aquat. Microb. Ecol.">
        <title>Gammaproteobacterial methanotrophs dominate.</title>
        <authorList>
            <person name="Rissanen A.J."/>
            <person name="Saarenheimo J."/>
            <person name="Tiirola M."/>
            <person name="Peura S."/>
            <person name="Aalto S.L."/>
            <person name="Karvinen A."/>
            <person name="Nykanen H."/>
        </authorList>
    </citation>
    <scope>NUCLEOTIDE SEQUENCE [LARGE SCALE GENOMIC DNA]</scope>
    <source>
        <strain evidence="6">AMbin10</strain>
    </source>
</reference>
<sequence length="275" mass="30738">MRHASELTKPILIIQITDFHLFADPMQTMMGISTEKSFLAVLEHAWRNQDGVALFLLTGDLAQEPSVTTYQRLGNHLNALSVPCYCLPGNHDDPELIRQSLAKGNIHYDSQVLLDGWQIICLDSTVPLDPSGYLAPGQMDLLEAKLAEQPKRHALICLHHSPLPTGARWLDTMKLFNDESFFKLAGRYPQARGVVYGHIHQAMDVTHNGLRLLGCPSTCFQFKPDTDDFALDRVPQGYRCIELHPDGKISTKVVRMDSVPHGLEMDSNGYKDHGA</sequence>
<proteinExistence type="inferred from homology"/>
<comment type="caution">
    <text evidence="6">The sequence shown here is derived from an EMBL/GenBank/DDBJ whole genome shotgun (WGS) entry which is preliminary data.</text>
</comment>
<evidence type="ECO:0000256" key="3">
    <source>
        <dbReference type="ARBA" id="ARBA00023004"/>
    </source>
</evidence>
<dbReference type="GO" id="GO:0004112">
    <property type="term" value="F:cyclic-nucleotide phosphodiesterase activity"/>
    <property type="evidence" value="ECO:0007669"/>
    <property type="project" value="InterPro"/>
</dbReference>
<evidence type="ECO:0000313" key="6">
    <source>
        <dbReference type="EMBL" id="PZN79767.1"/>
    </source>
</evidence>
<evidence type="ECO:0000256" key="4">
    <source>
        <dbReference type="ARBA" id="ARBA00025742"/>
    </source>
</evidence>
<dbReference type="PANTHER" id="PTHR42988:SF2">
    <property type="entry name" value="CYCLIC NUCLEOTIDE PHOSPHODIESTERASE CBUA0032-RELATED"/>
    <property type="match status" value="1"/>
</dbReference>
<evidence type="ECO:0000259" key="5">
    <source>
        <dbReference type="Pfam" id="PF00149"/>
    </source>
</evidence>
<dbReference type="EMBL" id="QJPH01000292">
    <property type="protein sequence ID" value="PZN79767.1"/>
    <property type="molecule type" value="Genomic_DNA"/>
</dbReference>
<comment type="similarity">
    <text evidence="4">Belongs to the cyclic nucleotide phosphodiesterase class-III family.</text>
</comment>
<keyword evidence="3" id="KW-0408">Iron</keyword>